<protein>
    <submittedName>
        <fullName evidence="1">Uncharacterized protein</fullName>
    </submittedName>
</protein>
<proteinExistence type="predicted"/>
<dbReference type="Proteomes" id="UP000244855">
    <property type="component" value="Unassembled WGS sequence"/>
</dbReference>
<keyword evidence="2" id="KW-1185">Reference proteome</keyword>
<reference evidence="1 2" key="1">
    <citation type="journal article" date="2018" name="Sci. Rep.">
        <title>Comparative genomics provides insights into the lifestyle and reveals functional heterogeneity of dark septate endophytic fungi.</title>
        <authorList>
            <person name="Knapp D.G."/>
            <person name="Nemeth J.B."/>
            <person name="Barry K."/>
            <person name="Hainaut M."/>
            <person name="Henrissat B."/>
            <person name="Johnson J."/>
            <person name="Kuo A."/>
            <person name="Lim J.H.P."/>
            <person name="Lipzen A."/>
            <person name="Nolan M."/>
            <person name="Ohm R.A."/>
            <person name="Tamas L."/>
            <person name="Grigoriev I.V."/>
            <person name="Spatafora J.W."/>
            <person name="Nagy L.G."/>
            <person name="Kovacs G.M."/>
        </authorList>
    </citation>
    <scope>NUCLEOTIDE SEQUENCE [LARGE SCALE GENOMIC DNA]</scope>
    <source>
        <strain evidence="1 2">DSE2036</strain>
    </source>
</reference>
<dbReference type="EMBL" id="KZ805300">
    <property type="protein sequence ID" value="PVI08448.1"/>
    <property type="molecule type" value="Genomic_DNA"/>
</dbReference>
<name>A0A2V1ECU4_9PLEO</name>
<sequence>MYCNVLRCPMLHFLVASLGRAALRCNYCVMEEGLHAEGNRLGYVQYLGTYLLYVCTVLSCPVLPTGNGAAGCLPVCRSLARPLQQTVSALAR</sequence>
<organism evidence="1 2">
    <name type="scientific">Periconia macrospinosa</name>
    <dbReference type="NCBI Taxonomy" id="97972"/>
    <lineage>
        <taxon>Eukaryota</taxon>
        <taxon>Fungi</taxon>
        <taxon>Dikarya</taxon>
        <taxon>Ascomycota</taxon>
        <taxon>Pezizomycotina</taxon>
        <taxon>Dothideomycetes</taxon>
        <taxon>Pleosporomycetidae</taxon>
        <taxon>Pleosporales</taxon>
        <taxon>Massarineae</taxon>
        <taxon>Periconiaceae</taxon>
        <taxon>Periconia</taxon>
    </lineage>
</organism>
<evidence type="ECO:0000313" key="1">
    <source>
        <dbReference type="EMBL" id="PVI08448.1"/>
    </source>
</evidence>
<accession>A0A2V1ECU4</accession>
<evidence type="ECO:0000313" key="2">
    <source>
        <dbReference type="Proteomes" id="UP000244855"/>
    </source>
</evidence>
<dbReference type="AlphaFoldDB" id="A0A2V1ECU4"/>
<gene>
    <name evidence="1" type="ORF">DM02DRAFT_3001</name>
</gene>